<feature type="transmembrane region" description="Helical" evidence="1">
    <location>
        <begin position="9"/>
        <end position="30"/>
    </location>
</feature>
<accession>A0ABT5HUR0</accession>
<comment type="caution">
    <text evidence="2">The sequence shown here is derived from an EMBL/GenBank/DDBJ whole genome shotgun (WGS) entry which is preliminary data.</text>
</comment>
<evidence type="ECO:0000313" key="2">
    <source>
        <dbReference type="EMBL" id="MDC7683779.1"/>
    </source>
</evidence>
<dbReference type="Proteomes" id="UP001214854">
    <property type="component" value="Unassembled WGS sequence"/>
</dbReference>
<feature type="transmembrane region" description="Helical" evidence="1">
    <location>
        <begin position="74"/>
        <end position="95"/>
    </location>
</feature>
<evidence type="ECO:0000313" key="3">
    <source>
        <dbReference type="Proteomes" id="UP001214854"/>
    </source>
</evidence>
<keyword evidence="1" id="KW-1133">Transmembrane helix</keyword>
<sequence length="128" mass="14154">MIPWPKSPAYVALSITLWVIFLAAIFGLTWGKAYDWPAPALWALALVPALTVLTQTKLAYDLISKQDEFVRAVIARQMLIAIGLTITVVVAFSPFQQFLGAPDVPAWLVYPLFWAVFGMITPFVKGSI</sequence>
<keyword evidence="1" id="KW-0472">Membrane</keyword>
<proteinExistence type="predicted"/>
<keyword evidence="1" id="KW-0812">Transmembrane</keyword>
<evidence type="ECO:0000256" key="1">
    <source>
        <dbReference type="SAM" id="Phobius"/>
    </source>
</evidence>
<protein>
    <submittedName>
        <fullName evidence="2">Uncharacterized protein</fullName>
    </submittedName>
</protein>
<keyword evidence="3" id="KW-1185">Reference proteome</keyword>
<name>A0ABT5HUR0_9CAUL</name>
<feature type="transmembrane region" description="Helical" evidence="1">
    <location>
        <begin position="107"/>
        <end position="124"/>
    </location>
</feature>
<feature type="transmembrane region" description="Helical" evidence="1">
    <location>
        <begin position="36"/>
        <end position="53"/>
    </location>
</feature>
<organism evidence="2 3">
    <name type="scientific">Asticcacaulis aquaticus</name>
    <dbReference type="NCBI Taxonomy" id="2984212"/>
    <lineage>
        <taxon>Bacteria</taxon>
        <taxon>Pseudomonadati</taxon>
        <taxon>Pseudomonadota</taxon>
        <taxon>Alphaproteobacteria</taxon>
        <taxon>Caulobacterales</taxon>
        <taxon>Caulobacteraceae</taxon>
        <taxon>Asticcacaulis</taxon>
    </lineage>
</organism>
<reference evidence="2 3" key="1">
    <citation type="submission" date="2023-01" db="EMBL/GenBank/DDBJ databases">
        <title>Novel species of the genus Asticcacaulis isolated from rivers.</title>
        <authorList>
            <person name="Lu H."/>
        </authorList>
    </citation>
    <scope>NUCLEOTIDE SEQUENCE [LARGE SCALE GENOMIC DNA]</scope>
    <source>
        <strain evidence="2 3">BYS171W</strain>
    </source>
</reference>
<dbReference type="RefSeq" id="WP_272748242.1">
    <property type="nucleotide sequence ID" value="NZ_JAQQKX010000008.1"/>
</dbReference>
<gene>
    <name evidence="2" type="ORF">PQU92_10860</name>
</gene>
<dbReference type="EMBL" id="JAQQKX010000008">
    <property type="protein sequence ID" value="MDC7683779.1"/>
    <property type="molecule type" value="Genomic_DNA"/>
</dbReference>